<evidence type="ECO:0000256" key="1">
    <source>
        <dbReference type="ARBA" id="ARBA00004613"/>
    </source>
</evidence>
<dbReference type="PANTHER" id="PTHR14356">
    <property type="entry name" value="INTERLEUKIN-15-RELATED"/>
    <property type="match status" value="1"/>
</dbReference>
<dbReference type="GO" id="GO:0050778">
    <property type="term" value="P:positive regulation of immune response"/>
    <property type="evidence" value="ECO:0007669"/>
    <property type="project" value="TreeGrafter"/>
</dbReference>
<keyword evidence="4" id="KW-0964">Secreted</keyword>
<evidence type="ECO:0000256" key="5">
    <source>
        <dbReference type="ARBA" id="ARBA00022729"/>
    </source>
</evidence>
<dbReference type="EMBL" id="JBBHLL010000507">
    <property type="protein sequence ID" value="KAK7801366.1"/>
    <property type="molecule type" value="Genomic_DNA"/>
</dbReference>
<comment type="caution">
    <text evidence="8">The sequence shown here is derived from an EMBL/GenBank/DDBJ whole genome shotgun (WGS) entry which is preliminary data.</text>
</comment>
<keyword evidence="5" id="KW-0732">Signal</keyword>
<evidence type="ECO:0000256" key="2">
    <source>
        <dbReference type="ARBA" id="ARBA00006050"/>
    </source>
</evidence>
<gene>
    <name evidence="8" type="ORF">U0070_009212</name>
</gene>
<evidence type="ECO:0000256" key="7">
    <source>
        <dbReference type="RuleBase" id="RU003453"/>
    </source>
</evidence>
<evidence type="ECO:0000313" key="9">
    <source>
        <dbReference type="Proteomes" id="UP001488838"/>
    </source>
</evidence>
<sequence length="151" mass="17347">MTEELLGCVSIAKNRLQFCFPETIYEEYIHLLLPVFPAEQSFPDRGWHSCLHFGSVHIDATLYTDSDFHPSCKVTAMNCFLLELRVILHEYSDVDLNGTIENLMLLANSTLSSNKNLTEYGCKECEELEEKSFTEFLQSFKSIVQMFINTS</sequence>
<dbReference type="GO" id="GO:0006955">
    <property type="term" value="P:immune response"/>
    <property type="evidence" value="ECO:0007669"/>
    <property type="project" value="InterPro"/>
</dbReference>
<evidence type="ECO:0000256" key="3">
    <source>
        <dbReference type="ARBA" id="ARBA00022514"/>
    </source>
</evidence>
<comment type="similarity">
    <text evidence="2 7">Belongs to the IL-15/IL-21 family.</text>
</comment>
<dbReference type="SUPFAM" id="SSF47266">
    <property type="entry name" value="4-helical cytokines"/>
    <property type="match status" value="1"/>
</dbReference>
<dbReference type="Proteomes" id="UP001488838">
    <property type="component" value="Unassembled WGS sequence"/>
</dbReference>
<dbReference type="GO" id="GO:0042119">
    <property type="term" value="P:neutrophil activation"/>
    <property type="evidence" value="ECO:0007669"/>
    <property type="project" value="TreeGrafter"/>
</dbReference>
<dbReference type="Pfam" id="PF02372">
    <property type="entry name" value="IL15"/>
    <property type="match status" value="1"/>
</dbReference>
<protein>
    <recommendedName>
        <fullName evidence="7">Interleukin</fullName>
    </recommendedName>
</protein>
<accession>A0AAW0HJ02</accession>
<dbReference type="AlphaFoldDB" id="A0AAW0HJ02"/>
<dbReference type="PANTHER" id="PTHR14356:SF3">
    <property type="entry name" value="INTERLEUKIN-15"/>
    <property type="match status" value="1"/>
</dbReference>
<evidence type="ECO:0000313" key="8">
    <source>
        <dbReference type="EMBL" id="KAK7801366.1"/>
    </source>
</evidence>
<keyword evidence="9" id="KW-1185">Reference proteome</keyword>
<dbReference type="GO" id="GO:0005615">
    <property type="term" value="C:extracellular space"/>
    <property type="evidence" value="ECO:0007669"/>
    <property type="project" value="UniProtKB-KW"/>
</dbReference>
<evidence type="ECO:0000256" key="4">
    <source>
        <dbReference type="ARBA" id="ARBA00022525"/>
    </source>
</evidence>
<comment type="subcellular location">
    <subcellularLocation>
        <location evidence="1">Secreted</location>
    </subcellularLocation>
</comment>
<dbReference type="GO" id="GO:0001819">
    <property type="term" value="P:positive regulation of cytokine production"/>
    <property type="evidence" value="ECO:0007669"/>
    <property type="project" value="TreeGrafter"/>
</dbReference>
<dbReference type="Gene3D" id="1.20.1250.70">
    <property type="entry name" value="Interleukin-15/Interleukin-21"/>
    <property type="match status" value="1"/>
</dbReference>
<dbReference type="GO" id="GO:0005125">
    <property type="term" value="F:cytokine activity"/>
    <property type="evidence" value="ECO:0007669"/>
    <property type="project" value="UniProtKB-KW"/>
</dbReference>
<dbReference type="InterPro" id="IPR003443">
    <property type="entry name" value="IL-15/IL-21_fam"/>
</dbReference>
<keyword evidence="6" id="KW-1015">Disulfide bond</keyword>
<dbReference type="PRINTS" id="PR01930">
    <property type="entry name" value="INTRLEUKIN15"/>
</dbReference>
<dbReference type="GO" id="GO:0042102">
    <property type="term" value="P:positive regulation of T cell proliferation"/>
    <property type="evidence" value="ECO:0007669"/>
    <property type="project" value="TreeGrafter"/>
</dbReference>
<proteinExistence type="inferred from homology"/>
<dbReference type="InterPro" id="IPR009079">
    <property type="entry name" value="4_helix_cytokine-like_core"/>
</dbReference>
<dbReference type="InterPro" id="IPR020439">
    <property type="entry name" value="IL-15"/>
</dbReference>
<reference evidence="8 9" key="1">
    <citation type="journal article" date="2023" name="bioRxiv">
        <title>Conserved and derived expression patterns and positive selection on dental genes reveal complex evolutionary context of ever-growing rodent molars.</title>
        <authorList>
            <person name="Calamari Z.T."/>
            <person name="Song A."/>
            <person name="Cohen E."/>
            <person name="Akter M."/>
            <person name="Roy R.D."/>
            <person name="Hallikas O."/>
            <person name="Christensen M.M."/>
            <person name="Li P."/>
            <person name="Marangoni P."/>
            <person name="Jernvall J."/>
            <person name="Klein O.D."/>
        </authorList>
    </citation>
    <scope>NUCLEOTIDE SEQUENCE [LARGE SCALE GENOMIC DNA]</scope>
    <source>
        <strain evidence="8">V071</strain>
    </source>
</reference>
<keyword evidence="3 7" id="KW-0202">Cytokine</keyword>
<name>A0AAW0HJ02_MYOGA</name>
<organism evidence="8 9">
    <name type="scientific">Myodes glareolus</name>
    <name type="common">Bank vole</name>
    <name type="synonym">Clethrionomys glareolus</name>
    <dbReference type="NCBI Taxonomy" id="447135"/>
    <lineage>
        <taxon>Eukaryota</taxon>
        <taxon>Metazoa</taxon>
        <taxon>Chordata</taxon>
        <taxon>Craniata</taxon>
        <taxon>Vertebrata</taxon>
        <taxon>Euteleostomi</taxon>
        <taxon>Mammalia</taxon>
        <taxon>Eutheria</taxon>
        <taxon>Euarchontoglires</taxon>
        <taxon>Glires</taxon>
        <taxon>Rodentia</taxon>
        <taxon>Myomorpha</taxon>
        <taxon>Muroidea</taxon>
        <taxon>Cricetidae</taxon>
        <taxon>Arvicolinae</taxon>
        <taxon>Myodes</taxon>
    </lineage>
</organism>
<dbReference type="GO" id="GO:0005126">
    <property type="term" value="F:cytokine receptor binding"/>
    <property type="evidence" value="ECO:0007669"/>
    <property type="project" value="InterPro"/>
</dbReference>
<evidence type="ECO:0000256" key="6">
    <source>
        <dbReference type="ARBA" id="ARBA00023157"/>
    </source>
</evidence>